<sequence length="100" mass="10781">MEVLKKKAIAAATLSLALIPSFGANQMADAKEKKSADSDKAKNVIMFVGVGMGASHRKAIRLAAQSLDGELAMNNKPVTGNVDKKKHCWQVQLCFYVFGK</sequence>
<dbReference type="SUPFAM" id="SSF53649">
    <property type="entry name" value="Alkaline phosphatase-like"/>
    <property type="match status" value="1"/>
</dbReference>
<dbReference type="Proteomes" id="UP000199544">
    <property type="component" value="Unassembled WGS sequence"/>
</dbReference>
<dbReference type="Gene3D" id="3.40.720.10">
    <property type="entry name" value="Alkaline Phosphatase, subunit A"/>
    <property type="match status" value="1"/>
</dbReference>
<gene>
    <name evidence="2" type="ORF">SAMN04488137_0581</name>
</gene>
<dbReference type="STRING" id="459525.SAMN04488137_0581"/>
<organism evidence="2 3">
    <name type="scientific">Fictibacillus solisalsi</name>
    <dbReference type="NCBI Taxonomy" id="459525"/>
    <lineage>
        <taxon>Bacteria</taxon>
        <taxon>Bacillati</taxon>
        <taxon>Bacillota</taxon>
        <taxon>Bacilli</taxon>
        <taxon>Bacillales</taxon>
        <taxon>Fictibacillaceae</taxon>
        <taxon>Fictibacillus</taxon>
    </lineage>
</organism>
<dbReference type="AlphaFoldDB" id="A0A1G9TYC6"/>
<accession>A0A1G9TYC6</accession>
<feature type="chain" id="PRO_5038895059" evidence="1">
    <location>
        <begin position="24"/>
        <end position="100"/>
    </location>
</feature>
<keyword evidence="1" id="KW-0732">Signal</keyword>
<keyword evidence="3" id="KW-1185">Reference proteome</keyword>
<proteinExistence type="predicted"/>
<dbReference type="EMBL" id="FNHW01000001">
    <property type="protein sequence ID" value="SDM52628.1"/>
    <property type="molecule type" value="Genomic_DNA"/>
</dbReference>
<reference evidence="3" key="1">
    <citation type="submission" date="2016-10" db="EMBL/GenBank/DDBJ databases">
        <authorList>
            <person name="Varghese N."/>
            <person name="Submissions S."/>
        </authorList>
    </citation>
    <scope>NUCLEOTIDE SEQUENCE [LARGE SCALE GENOMIC DNA]</scope>
    <source>
        <strain evidence="3">CGMCC 1.6854</strain>
    </source>
</reference>
<dbReference type="RefSeq" id="WP_090232409.1">
    <property type="nucleotide sequence ID" value="NZ_FNHW01000001.1"/>
</dbReference>
<name>A0A1G9TYC6_9BACL</name>
<evidence type="ECO:0000256" key="1">
    <source>
        <dbReference type="SAM" id="SignalP"/>
    </source>
</evidence>
<feature type="signal peptide" evidence="1">
    <location>
        <begin position="1"/>
        <end position="23"/>
    </location>
</feature>
<dbReference type="InterPro" id="IPR017850">
    <property type="entry name" value="Alkaline_phosphatase_core_sf"/>
</dbReference>
<dbReference type="OrthoDB" id="9794455at2"/>
<evidence type="ECO:0000313" key="2">
    <source>
        <dbReference type="EMBL" id="SDM52628.1"/>
    </source>
</evidence>
<protein>
    <submittedName>
        <fullName evidence="2">Alkaline phosphatase</fullName>
    </submittedName>
</protein>
<evidence type="ECO:0000313" key="3">
    <source>
        <dbReference type="Proteomes" id="UP000199544"/>
    </source>
</evidence>